<protein>
    <submittedName>
        <fullName evidence="16">Cytochrome P450</fullName>
    </submittedName>
</protein>
<dbReference type="Pfam" id="PF00067">
    <property type="entry name" value="p450"/>
    <property type="match status" value="2"/>
</dbReference>
<evidence type="ECO:0000256" key="15">
    <source>
        <dbReference type="RuleBase" id="RU000461"/>
    </source>
</evidence>
<dbReference type="SUPFAM" id="SSF48264">
    <property type="entry name" value="Cytochrome P450"/>
    <property type="match status" value="1"/>
</dbReference>
<evidence type="ECO:0000256" key="12">
    <source>
        <dbReference type="ARBA" id="ARBA00023136"/>
    </source>
</evidence>
<dbReference type="GO" id="GO:0016705">
    <property type="term" value="F:oxidoreductase activity, acting on paired donors, with incorporation or reduction of molecular oxygen"/>
    <property type="evidence" value="ECO:0007669"/>
    <property type="project" value="InterPro"/>
</dbReference>
<feature type="binding site" description="axial binding residue" evidence="14">
    <location>
        <position position="407"/>
    </location>
    <ligand>
        <name>heme</name>
        <dbReference type="ChEBI" id="CHEBI:30413"/>
    </ligand>
    <ligandPart>
        <name>Fe</name>
        <dbReference type="ChEBI" id="CHEBI:18248"/>
    </ligandPart>
</feature>
<comment type="subcellular location">
    <subcellularLocation>
        <location evidence="2">Membrane</location>
        <topology evidence="2">Single-pass membrane protein</topology>
    </subcellularLocation>
</comment>
<evidence type="ECO:0000256" key="3">
    <source>
        <dbReference type="ARBA" id="ARBA00005179"/>
    </source>
</evidence>
<dbReference type="OrthoDB" id="2789670at2759"/>
<evidence type="ECO:0000313" key="17">
    <source>
        <dbReference type="Proteomes" id="UP000297245"/>
    </source>
</evidence>
<dbReference type="InterPro" id="IPR002401">
    <property type="entry name" value="Cyt_P450_E_grp-I"/>
</dbReference>
<evidence type="ECO:0000256" key="4">
    <source>
        <dbReference type="ARBA" id="ARBA00010617"/>
    </source>
</evidence>
<proteinExistence type="inferred from homology"/>
<keyword evidence="13" id="KW-0325">Glycoprotein</keyword>
<dbReference type="PANTHER" id="PTHR46300">
    <property type="entry name" value="P450, PUTATIVE (EUROFUNG)-RELATED-RELATED"/>
    <property type="match status" value="1"/>
</dbReference>
<dbReference type="PROSITE" id="PS00086">
    <property type="entry name" value="CYTOCHROME_P450"/>
    <property type="match status" value="1"/>
</dbReference>
<comment type="pathway">
    <text evidence="3">Secondary metabolite biosynthesis.</text>
</comment>
<organism evidence="16 17">
    <name type="scientific">Dendrothele bispora (strain CBS 962.96)</name>
    <dbReference type="NCBI Taxonomy" id="1314807"/>
    <lineage>
        <taxon>Eukaryota</taxon>
        <taxon>Fungi</taxon>
        <taxon>Dikarya</taxon>
        <taxon>Basidiomycota</taxon>
        <taxon>Agaricomycotina</taxon>
        <taxon>Agaricomycetes</taxon>
        <taxon>Agaricomycetidae</taxon>
        <taxon>Agaricales</taxon>
        <taxon>Agaricales incertae sedis</taxon>
        <taxon>Dendrothele</taxon>
    </lineage>
</organism>
<gene>
    <name evidence="16" type="ORF">K435DRAFT_935758</name>
</gene>
<evidence type="ECO:0000256" key="1">
    <source>
        <dbReference type="ARBA" id="ARBA00001971"/>
    </source>
</evidence>
<dbReference type="InterPro" id="IPR001128">
    <property type="entry name" value="Cyt_P450"/>
</dbReference>
<keyword evidence="11 15" id="KW-0503">Monooxygenase</keyword>
<name>A0A4S8L038_DENBC</name>
<accession>A0A4S8L038</accession>
<reference evidence="16 17" key="1">
    <citation type="journal article" date="2019" name="Nat. Ecol. Evol.">
        <title>Megaphylogeny resolves global patterns of mushroom evolution.</title>
        <authorList>
            <person name="Varga T."/>
            <person name="Krizsan K."/>
            <person name="Foldi C."/>
            <person name="Dima B."/>
            <person name="Sanchez-Garcia M."/>
            <person name="Sanchez-Ramirez S."/>
            <person name="Szollosi G.J."/>
            <person name="Szarkandi J.G."/>
            <person name="Papp V."/>
            <person name="Albert L."/>
            <person name="Andreopoulos W."/>
            <person name="Angelini C."/>
            <person name="Antonin V."/>
            <person name="Barry K.W."/>
            <person name="Bougher N.L."/>
            <person name="Buchanan P."/>
            <person name="Buyck B."/>
            <person name="Bense V."/>
            <person name="Catcheside P."/>
            <person name="Chovatia M."/>
            <person name="Cooper J."/>
            <person name="Damon W."/>
            <person name="Desjardin D."/>
            <person name="Finy P."/>
            <person name="Geml J."/>
            <person name="Haridas S."/>
            <person name="Hughes K."/>
            <person name="Justo A."/>
            <person name="Karasinski D."/>
            <person name="Kautmanova I."/>
            <person name="Kiss B."/>
            <person name="Kocsube S."/>
            <person name="Kotiranta H."/>
            <person name="LaButti K.M."/>
            <person name="Lechner B.E."/>
            <person name="Liimatainen K."/>
            <person name="Lipzen A."/>
            <person name="Lukacs Z."/>
            <person name="Mihaltcheva S."/>
            <person name="Morgado L.N."/>
            <person name="Niskanen T."/>
            <person name="Noordeloos M.E."/>
            <person name="Ohm R.A."/>
            <person name="Ortiz-Santana B."/>
            <person name="Ovrebo C."/>
            <person name="Racz N."/>
            <person name="Riley R."/>
            <person name="Savchenko A."/>
            <person name="Shiryaev A."/>
            <person name="Soop K."/>
            <person name="Spirin V."/>
            <person name="Szebenyi C."/>
            <person name="Tomsovsky M."/>
            <person name="Tulloss R.E."/>
            <person name="Uehling J."/>
            <person name="Grigoriev I.V."/>
            <person name="Vagvolgyi C."/>
            <person name="Papp T."/>
            <person name="Martin F.M."/>
            <person name="Miettinen O."/>
            <person name="Hibbett D.S."/>
            <person name="Nagy L.G."/>
        </authorList>
    </citation>
    <scope>NUCLEOTIDE SEQUENCE [LARGE SCALE GENOMIC DNA]</scope>
    <source>
        <strain evidence="16 17">CBS 962.96</strain>
    </source>
</reference>
<keyword evidence="7 14" id="KW-0479">Metal-binding</keyword>
<keyword evidence="17" id="KW-1185">Reference proteome</keyword>
<comment type="similarity">
    <text evidence="4 15">Belongs to the cytochrome P450 family.</text>
</comment>
<dbReference type="Gene3D" id="1.10.630.10">
    <property type="entry name" value="Cytochrome P450"/>
    <property type="match status" value="1"/>
</dbReference>
<evidence type="ECO:0000256" key="10">
    <source>
        <dbReference type="ARBA" id="ARBA00023004"/>
    </source>
</evidence>
<keyword evidence="12" id="KW-0472">Membrane</keyword>
<dbReference type="GO" id="GO:0016020">
    <property type="term" value="C:membrane"/>
    <property type="evidence" value="ECO:0007669"/>
    <property type="project" value="UniProtKB-SubCell"/>
</dbReference>
<evidence type="ECO:0000256" key="13">
    <source>
        <dbReference type="ARBA" id="ARBA00023180"/>
    </source>
</evidence>
<dbReference type="GO" id="GO:0004497">
    <property type="term" value="F:monooxygenase activity"/>
    <property type="evidence" value="ECO:0007669"/>
    <property type="project" value="UniProtKB-KW"/>
</dbReference>
<dbReference type="InterPro" id="IPR036396">
    <property type="entry name" value="Cyt_P450_sf"/>
</dbReference>
<keyword evidence="8" id="KW-1133">Transmembrane helix</keyword>
<dbReference type="CDD" id="cd11065">
    <property type="entry name" value="CYP64-like"/>
    <property type="match status" value="1"/>
</dbReference>
<dbReference type="InterPro" id="IPR017972">
    <property type="entry name" value="Cyt_P450_CS"/>
</dbReference>
<keyword evidence="5 14" id="KW-0349">Heme</keyword>
<dbReference type="AlphaFoldDB" id="A0A4S8L038"/>
<sequence length="483" mass="55483">MPNFPASFLLNRDYGQLAVSILFIYVAYRLFSYRCQLPPGPKPLPVIGNAHQMPTLCPEETYQGWQKEYGDIVHVRIFGSNMLILNAFQPAHELLEKRSALYSDRPRFVLFNELMGWYNASTHVQYGPRFRKHRRFIHQTFNEQAARSLRPIQEREALTLIRGLMESPEQYSQHIRRFELSAERAGSLTVQSGTPASTLVDFFPIIKYLPEWAPMAEFQRNARVVKQAVDDMMNVPFETVRDQMKAGTVSSCLTSRLLELFGESITFQDEEDIKGTTCVLLSFILAMVLHPHVFEETQKEMDQVIGVGKLPTLEDRRRLPYLECVLKEVYRWNPPVPLGLPHRLMQDDIYNGYYIPKGATILANIYAMLQGCSDPKTFRPGRYSEPESVLDCLDPQEVVFGFGRRRCPGRYFADTGIWLVVANLIASTNIAKAQDEQRREITPEVEFKTGFVRHPQSFPCSITPRSDEMRNLIDKYCDSDGSA</sequence>
<dbReference type="EMBL" id="ML179785">
    <property type="protein sequence ID" value="THU81706.1"/>
    <property type="molecule type" value="Genomic_DNA"/>
</dbReference>
<evidence type="ECO:0000313" key="16">
    <source>
        <dbReference type="EMBL" id="THU81706.1"/>
    </source>
</evidence>
<dbReference type="Proteomes" id="UP000297245">
    <property type="component" value="Unassembled WGS sequence"/>
</dbReference>
<dbReference type="InterPro" id="IPR050364">
    <property type="entry name" value="Cytochrome_P450_fung"/>
</dbReference>
<evidence type="ECO:0000256" key="7">
    <source>
        <dbReference type="ARBA" id="ARBA00022723"/>
    </source>
</evidence>
<dbReference type="PRINTS" id="PR00463">
    <property type="entry name" value="EP450I"/>
</dbReference>
<keyword evidence="10 14" id="KW-0408">Iron</keyword>
<evidence type="ECO:0000256" key="5">
    <source>
        <dbReference type="ARBA" id="ARBA00022617"/>
    </source>
</evidence>
<evidence type="ECO:0000256" key="11">
    <source>
        <dbReference type="ARBA" id="ARBA00023033"/>
    </source>
</evidence>
<evidence type="ECO:0000256" key="9">
    <source>
        <dbReference type="ARBA" id="ARBA00023002"/>
    </source>
</evidence>
<keyword evidence="9 15" id="KW-0560">Oxidoreductase</keyword>
<evidence type="ECO:0000256" key="6">
    <source>
        <dbReference type="ARBA" id="ARBA00022692"/>
    </source>
</evidence>
<evidence type="ECO:0000256" key="8">
    <source>
        <dbReference type="ARBA" id="ARBA00022989"/>
    </source>
</evidence>
<evidence type="ECO:0000256" key="14">
    <source>
        <dbReference type="PIRSR" id="PIRSR602401-1"/>
    </source>
</evidence>
<evidence type="ECO:0000256" key="2">
    <source>
        <dbReference type="ARBA" id="ARBA00004167"/>
    </source>
</evidence>
<dbReference type="GO" id="GO:0020037">
    <property type="term" value="F:heme binding"/>
    <property type="evidence" value="ECO:0007669"/>
    <property type="project" value="InterPro"/>
</dbReference>
<keyword evidence="6" id="KW-0812">Transmembrane</keyword>
<dbReference type="GO" id="GO:0005506">
    <property type="term" value="F:iron ion binding"/>
    <property type="evidence" value="ECO:0007669"/>
    <property type="project" value="InterPro"/>
</dbReference>
<comment type="cofactor">
    <cofactor evidence="1 14">
        <name>heme</name>
        <dbReference type="ChEBI" id="CHEBI:30413"/>
    </cofactor>
</comment>
<dbReference type="PANTHER" id="PTHR46300:SF2">
    <property type="entry name" value="CYTOCHROME P450 MONOOXYGENASE ALNH-RELATED"/>
    <property type="match status" value="1"/>
</dbReference>